<accession>A0A5N5WRU4</accession>
<proteinExistence type="predicted"/>
<protein>
    <submittedName>
        <fullName evidence="2">Uncharacterized protein</fullName>
    </submittedName>
</protein>
<dbReference type="EMBL" id="ML732322">
    <property type="protein sequence ID" value="KAB8069920.1"/>
    <property type="molecule type" value="Genomic_DNA"/>
</dbReference>
<dbReference type="Proteomes" id="UP000326565">
    <property type="component" value="Unassembled WGS sequence"/>
</dbReference>
<sequence length="170" mass="17084">MTGTEDEDYEDASGTGATNKGAGATSSTPRKMSNNAAAESTVRGASNPNSQYDESGIYLPTTSTKHPIISPTQLTPPTAESYSSAGTSTSNSGGSTAQVVKGNSNAATASRPVADGDYNHGDVDEVTATTTQACHGGAQSQSYQDNAQGQTSQSNAGGRNYGAISEGGSF</sequence>
<feature type="compositionally biased region" description="Low complexity" evidence="1">
    <location>
        <begin position="12"/>
        <end position="28"/>
    </location>
</feature>
<name>A0A5N5WRU4_9EURO</name>
<organism evidence="2 3">
    <name type="scientific">Aspergillus leporis</name>
    <dbReference type="NCBI Taxonomy" id="41062"/>
    <lineage>
        <taxon>Eukaryota</taxon>
        <taxon>Fungi</taxon>
        <taxon>Dikarya</taxon>
        <taxon>Ascomycota</taxon>
        <taxon>Pezizomycotina</taxon>
        <taxon>Eurotiomycetes</taxon>
        <taxon>Eurotiomycetidae</taxon>
        <taxon>Eurotiales</taxon>
        <taxon>Aspergillaceae</taxon>
        <taxon>Aspergillus</taxon>
        <taxon>Aspergillus subgen. Circumdati</taxon>
    </lineage>
</organism>
<dbReference type="AlphaFoldDB" id="A0A5N5WRU4"/>
<feature type="compositionally biased region" description="Polar residues" evidence="1">
    <location>
        <begin position="60"/>
        <end position="76"/>
    </location>
</feature>
<feature type="compositionally biased region" description="Low complexity" evidence="1">
    <location>
        <begin position="78"/>
        <end position="97"/>
    </location>
</feature>
<evidence type="ECO:0000256" key="1">
    <source>
        <dbReference type="SAM" id="MobiDB-lite"/>
    </source>
</evidence>
<gene>
    <name evidence="2" type="ORF">BDV29DRAFT_160989</name>
</gene>
<reference evidence="2 3" key="1">
    <citation type="submission" date="2019-04" db="EMBL/GenBank/DDBJ databases">
        <title>Friends and foes A comparative genomics study of 23 Aspergillus species from section Flavi.</title>
        <authorList>
            <consortium name="DOE Joint Genome Institute"/>
            <person name="Kjaerbolling I."/>
            <person name="Vesth T."/>
            <person name="Frisvad J.C."/>
            <person name="Nybo J.L."/>
            <person name="Theobald S."/>
            <person name="Kildgaard S."/>
            <person name="Isbrandt T."/>
            <person name="Kuo A."/>
            <person name="Sato A."/>
            <person name="Lyhne E.K."/>
            <person name="Kogle M.E."/>
            <person name="Wiebenga A."/>
            <person name="Kun R.S."/>
            <person name="Lubbers R.J."/>
            <person name="Makela M.R."/>
            <person name="Barry K."/>
            <person name="Chovatia M."/>
            <person name="Clum A."/>
            <person name="Daum C."/>
            <person name="Haridas S."/>
            <person name="He G."/>
            <person name="LaButti K."/>
            <person name="Lipzen A."/>
            <person name="Mondo S."/>
            <person name="Riley R."/>
            <person name="Salamov A."/>
            <person name="Simmons B.A."/>
            <person name="Magnuson J.K."/>
            <person name="Henrissat B."/>
            <person name="Mortensen U.H."/>
            <person name="Larsen T.O."/>
            <person name="Devries R.P."/>
            <person name="Grigoriev I.V."/>
            <person name="Machida M."/>
            <person name="Baker S.E."/>
            <person name="Andersen M.R."/>
        </authorList>
    </citation>
    <scope>NUCLEOTIDE SEQUENCE [LARGE SCALE GENOMIC DNA]</scope>
    <source>
        <strain evidence="2 3">CBS 151.66</strain>
    </source>
</reference>
<evidence type="ECO:0000313" key="3">
    <source>
        <dbReference type="Proteomes" id="UP000326565"/>
    </source>
</evidence>
<evidence type="ECO:0000313" key="2">
    <source>
        <dbReference type="EMBL" id="KAB8069920.1"/>
    </source>
</evidence>
<feature type="compositionally biased region" description="Polar residues" evidence="1">
    <location>
        <begin position="29"/>
        <end position="53"/>
    </location>
</feature>
<feature type="region of interest" description="Disordered" evidence="1">
    <location>
        <begin position="1"/>
        <end position="170"/>
    </location>
</feature>
<feature type="compositionally biased region" description="Acidic residues" evidence="1">
    <location>
        <begin position="1"/>
        <end position="11"/>
    </location>
</feature>
<feature type="compositionally biased region" description="Polar residues" evidence="1">
    <location>
        <begin position="127"/>
        <end position="157"/>
    </location>
</feature>
<keyword evidence="3" id="KW-1185">Reference proteome</keyword>